<keyword evidence="2" id="KW-0768">Sushi</keyword>
<evidence type="ECO:0000256" key="2">
    <source>
        <dbReference type="PROSITE-ProRule" id="PRU00302"/>
    </source>
</evidence>
<reference evidence="7" key="2">
    <citation type="submission" date="2025-09" db="UniProtKB">
        <authorList>
            <consortium name="Ensembl"/>
        </authorList>
    </citation>
    <scope>IDENTIFICATION</scope>
</reference>
<dbReference type="SMART" id="SM00032">
    <property type="entry name" value="CCP"/>
    <property type="match status" value="1"/>
</dbReference>
<feature type="transmembrane region" description="Helical" evidence="4">
    <location>
        <begin position="131"/>
        <end position="155"/>
    </location>
</feature>
<dbReference type="Gene3D" id="2.10.70.10">
    <property type="entry name" value="Complement Module, domain 1"/>
    <property type="match status" value="1"/>
</dbReference>
<dbReference type="PANTHER" id="PTHR46879:SF2">
    <property type="entry name" value="MICROTUBULE-ASSOCIATED SERINE_THREONINE-PROTEIN KINASE 3"/>
    <property type="match status" value="1"/>
</dbReference>
<keyword evidence="4" id="KW-1133">Transmembrane helix</keyword>
<feature type="chain" id="PRO_5034294768" description="Sushi domain-containing protein" evidence="5">
    <location>
        <begin position="26"/>
        <end position="296"/>
    </location>
</feature>
<protein>
    <recommendedName>
        <fullName evidence="6">Sushi domain-containing protein</fullName>
    </recommendedName>
</protein>
<sequence>MTGQRFGKCIAFCLLPWSCLSVARSGAAGPRIALPSAGPVLKGLPRDSDNGTYVHSNISAQCTALPTPRHGHYYVDRGSGVSLGSVVVYWCEEGYQLVGSERLSCLHPESAPSWSHPEPRCEAVPQAGSRLAVAASLVSGAVIAALAAAFAVCCWRERARRSRGPGQQPRRKGGRWERGPSAAESGRRALGRLRQQHHRRDYRLPALCSAVSPGAHAGCSNLACQRSSENLPKLPLQSAHPAAHLLPPWAAQPPAAPHRLLLPLRPDCIDLTRGLPPACFRSYEDHQLLHKFGRPV</sequence>
<evidence type="ECO:0000256" key="4">
    <source>
        <dbReference type="SAM" id="Phobius"/>
    </source>
</evidence>
<keyword evidence="5" id="KW-0732">Signal</keyword>
<evidence type="ECO:0000256" key="1">
    <source>
        <dbReference type="ARBA" id="ARBA00023157"/>
    </source>
</evidence>
<evidence type="ECO:0000256" key="3">
    <source>
        <dbReference type="SAM" id="MobiDB-lite"/>
    </source>
</evidence>
<evidence type="ECO:0000259" key="6">
    <source>
        <dbReference type="PROSITE" id="PS50923"/>
    </source>
</evidence>
<dbReference type="CDD" id="cd00033">
    <property type="entry name" value="CCP"/>
    <property type="match status" value="1"/>
</dbReference>
<feature type="region of interest" description="Disordered" evidence="3">
    <location>
        <begin position="162"/>
        <end position="187"/>
    </location>
</feature>
<dbReference type="AlphaFoldDB" id="A0A8B9VMI9"/>
<feature type="signal peptide" evidence="5">
    <location>
        <begin position="1"/>
        <end position="25"/>
    </location>
</feature>
<keyword evidence="8" id="KW-1185">Reference proteome</keyword>
<dbReference type="InterPro" id="IPR035976">
    <property type="entry name" value="Sushi/SCR/CCP_sf"/>
</dbReference>
<feature type="domain" description="Sushi" evidence="6">
    <location>
        <begin position="60"/>
        <end position="123"/>
    </location>
</feature>
<dbReference type="InterPro" id="IPR053067">
    <property type="entry name" value="SUSD3"/>
</dbReference>
<keyword evidence="4" id="KW-0812">Transmembrane</keyword>
<feature type="disulfide bond" evidence="2">
    <location>
        <begin position="62"/>
        <end position="105"/>
    </location>
</feature>
<evidence type="ECO:0000256" key="5">
    <source>
        <dbReference type="SAM" id="SignalP"/>
    </source>
</evidence>
<reference evidence="7" key="1">
    <citation type="submission" date="2025-08" db="UniProtKB">
        <authorList>
            <consortium name="Ensembl"/>
        </authorList>
    </citation>
    <scope>IDENTIFICATION</scope>
</reference>
<dbReference type="Pfam" id="PF00084">
    <property type="entry name" value="Sushi"/>
    <property type="match status" value="1"/>
</dbReference>
<organism evidence="7 8">
    <name type="scientific">Anas zonorhyncha</name>
    <name type="common">Eastern spot-billed duck</name>
    <dbReference type="NCBI Taxonomy" id="75864"/>
    <lineage>
        <taxon>Eukaryota</taxon>
        <taxon>Metazoa</taxon>
        <taxon>Chordata</taxon>
        <taxon>Craniata</taxon>
        <taxon>Vertebrata</taxon>
        <taxon>Euteleostomi</taxon>
        <taxon>Archelosauria</taxon>
        <taxon>Archosauria</taxon>
        <taxon>Dinosauria</taxon>
        <taxon>Saurischia</taxon>
        <taxon>Theropoda</taxon>
        <taxon>Coelurosauria</taxon>
        <taxon>Aves</taxon>
        <taxon>Neognathae</taxon>
        <taxon>Galloanserae</taxon>
        <taxon>Anseriformes</taxon>
        <taxon>Anatidae</taxon>
        <taxon>Anatinae</taxon>
        <taxon>Anas</taxon>
    </lineage>
</organism>
<proteinExistence type="predicted"/>
<dbReference type="InterPro" id="IPR000436">
    <property type="entry name" value="Sushi_SCR_CCP_dom"/>
</dbReference>
<dbReference type="Ensembl" id="ENSAZOT00000028012.1">
    <property type="protein sequence ID" value="ENSAZOP00000026111.1"/>
    <property type="gene ID" value="ENSAZOG00000016698.1"/>
</dbReference>
<dbReference type="PANTHER" id="PTHR46879">
    <property type="entry name" value="SUSHI DOMAIN-CONTAINING PROTEIN 3"/>
    <property type="match status" value="1"/>
</dbReference>
<evidence type="ECO:0000313" key="8">
    <source>
        <dbReference type="Proteomes" id="UP000694549"/>
    </source>
</evidence>
<accession>A0A8B9VMI9</accession>
<feature type="compositionally biased region" description="Basic residues" evidence="3">
    <location>
        <begin position="162"/>
        <end position="173"/>
    </location>
</feature>
<dbReference type="Proteomes" id="UP000694549">
    <property type="component" value="Unplaced"/>
</dbReference>
<dbReference type="PROSITE" id="PS50923">
    <property type="entry name" value="SUSHI"/>
    <property type="match status" value="1"/>
</dbReference>
<evidence type="ECO:0000313" key="7">
    <source>
        <dbReference type="Ensembl" id="ENSAZOP00000026111.1"/>
    </source>
</evidence>
<keyword evidence="1 2" id="KW-1015">Disulfide bond</keyword>
<keyword evidence="4" id="KW-0472">Membrane</keyword>
<dbReference type="SUPFAM" id="SSF57535">
    <property type="entry name" value="Complement control module/SCR domain"/>
    <property type="match status" value="1"/>
</dbReference>
<comment type="caution">
    <text evidence="2">Lacks conserved residue(s) required for the propagation of feature annotation.</text>
</comment>
<name>A0A8B9VMI9_9AVES</name>